<dbReference type="Proteomes" id="UP001499993">
    <property type="component" value="Unassembled WGS sequence"/>
</dbReference>
<organism evidence="3 4">
    <name type="scientific">Streptomonospora halophila</name>
    <dbReference type="NCBI Taxonomy" id="427369"/>
    <lineage>
        <taxon>Bacteria</taxon>
        <taxon>Bacillati</taxon>
        <taxon>Actinomycetota</taxon>
        <taxon>Actinomycetes</taxon>
        <taxon>Streptosporangiales</taxon>
        <taxon>Nocardiopsidaceae</taxon>
        <taxon>Streptomonospora</taxon>
    </lineage>
</organism>
<keyword evidence="2" id="KW-1133">Transmembrane helix</keyword>
<evidence type="ECO:0000313" key="4">
    <source>
        <dbReference type="Proteomes" id="UP001499993"/>
    </source>
</evidence>
<evidence type="ECO:0000256" key="1">
    <source>
        <dbReference type="SAM" id="MobiDB-lite"/>
    </source>
</evidence>
<feature type="compositionally biased region" description="Polar residues" evidence="1">
    <location>
        <begin position="1"/>
        <end position="12"/>
    </location>
</feature>
<dbReference type="EMBL" id="BAABIK010000001">
    <property type="protein sequence ID" value="GAA4925897.1"/>
    <property type="molecule type" value="Genomic_DNA"/>
</dbReference>
<proteinExistence type="predicted"/>
<reference evidence="4" key="1">
    <citation type="journal article" date="2019" name="Int. J. Syst. Evol. Microbiol.">
        <title>The Global Catalogue of Microorganisms (GCM) 10K type strain sequencing project: providing services to taxonomists for standard genome sequencing and annotation.</title>
        <authorList>
            <consortium name="The Broad Institute Genomics Platform"/>
            <consortium name="The Broad Institute Genome Sequencing Center for Infectious Disease"/>
            <person name="Wu L."/>
            <person name="Ma J."/>
        </authorList>
    </citation>
    <scope>NUCLEOTIDE SEQUENCE [LARGE SCALE GENOMIC DNA]</scope>
    <source>
        <strain evidence="4">JCM 18123</strain>
    </source>
</reference>
<dbReference type="RefSeq" id="WP_345554935.1">
    <property type="nucleotide sequence ID" value="NZ_BAABIK010000001.1"/>
</dbReference>
<keyword evidence="2" id="KW-0472">Membrane</keyword>
<accession>A0ABP9G1J1</accession>
<keyword evidence="4" id="KW-1185">Reference proteome</keyword>
<feature type="transmembrane region" description="Helical" evidence="2">
    <location>
        <begin position="28"/>
        <end position="50"/>
    </location>
</feature>
<comment type="caution">
    <text evidence="3">The sequence shown here is derived from an EMBL/GenBank/DDBJ whole genome shotgun (WGS) entry which is preliminary data.</text>
</comment>
<sequence>MSEPQPQKSGPCSSGREAPAPRRTRVPAVARGAAAAVLAIALAAVLLRAARSAPRGRHRRP</sequence>
<evidence type="ECO:0000256" key="2">
    <source>
        <dbReference type="SAM" id="Phobius"/>
    </source>
</evidence>
<evidence type="ECO:0000313" key="3">
    <source>
        <dbReference type="EMBL" id="GAA4925897.1"/>
    </source>
</evidence>
<protein>
    <submittedName>
        <fullName evidence="3">Uncharacterized protein</fullName>
    </submittedName>
</protein>
<keyword evidence="2" id="KW-0812">Transmembrane</keyword>
<feature type="region of interest" description="Disordered" evidence="1">
    <location>
        <begin position="1"/>
        <end position="27"/>
    </location>
</feature>
<gene>
    <name evidence="3" type="ORF">GCM10023224_00670</name>
</gene>
<name>A0ABP9G1J1_9ACTN</name>